<reference evidence="1 2" key="1">
    <citation type="submission" date="2021-07" db="EMBL/GenBank/DDBJ databases">
        <authorList>
            <person name="Palmer J.M."/>
        </authorList>
    </citation>
    <scope>NUCLEOTIDE SEQUENCE [LARGE SCALE GENOMIC DNA]</scope>
    <source>
        <strain evidence="1 2">AT_MEX2019</strain>
        <tissue evidence="1">Muscle</tissue>
    </source>
</reference>
<accession>A0ABU7AP08</accession>
<comment type="caution">
    <text evidence="1">The sequence shown here is derived from an EMBL/GenBank/DDBJ whole genome shotgun (WGS) entry which is preliminary data.</text>
</comment>
<protein>
    <submittedName>
        <fullName evidence="1">Uncharacterized protein</fullName>
    </submittedName>
</protein>
<evidence type="ECO:0000313" key="1">
    <source>
        <dbReference type="EMBL" id="MED6239927.1"/>
    </source>
</evidence>
<sequence length="85" mass="9700">MPDFSVHETCFPVRIIFLDSSPQPPHSEFVWNSFQDFLLESPQCFSGCSSGSCFQDSTTIHHHSPANKEIIINKQGRAQIDTRWC</sequence>
<keyword evidence="2" id="KW-1185">Reference proteome</keyword>
<organism evidence="1 2">
    <name type="scientific">Ataeniobius toweri</name>
    <dbReference type="NCBI Taxonomy" id="208326"/>
    <lineage>
        <taxon>Eukaryota</taxon>
        <taxon>Metazoa</taxon>
        <taxon>Chordata</taxon>
        <taxon>Craniata</taxon>
        <taxon>Vertebrata</taxon>
        <taxon>Euteleostomi</taxon>
        <taxon>Actinopterygii</taxon>
        <taxon>Neopterygii</taxon>
        <taxon>Teleostei</taxon>
        <taxon>Neoteleostei</taxon>
        <taxon>Acanthomorphata</taxon>
        <taxon>Ovalentaria</taxon>
        <taxon>Atherinomorphae</taxon>
        <taxon>Cyprinodontiformes</taxon>
        <taxon>Goodeidae</taxon>
        <taxon>Ataeniobius</taxon>
    </lineage>
</organism>
<proteinExistence type="predicted"/>
<dbReference type="Proteomes" id="UP001345963">
    <property type="component" value="Unassembled WGS sequence"/>
</dbReference>
<dbReference type="EMBL" id="JAHUTI010022470">
    <property type="protein sequence ID" value="MED6239927.1"/>
    <property type="molecule type" value="Genomic_DNA"/>
</dbReference>
<name>A0ABU7AP08_9TELE</name>
<evidence type="ECO:0000313" key="2">
    <source>
        <dbReference type="Proteomes" id="UP001345963"/>
    </source>
</evidence>
<gene>
    <name evidence="1" type="ORF">ATANTOWER_013291</name>
</gene>